<reference evidence="2" key="2">
    <citation type="journal article" date="2023" name="Int. J. Mol. Sci.">
        <title>De Novo Assembly and Annotation of 11 Diverse Shrub Willow (Salix) Genomes Reveals Novel Gene Organization in Sex-Linked Regions.</title>
        <authorList>
            <person name="Hyden B."/>
            <person name="Feng K."/>
            <person name="Yates T.B."/>
            <person name="Jawdy S."/>
            <person name="Cereghino C."/>
            <person name="Smart L.B."/>
            <person name="Muchero W."/>
        </authorList>
    </citation>
    <scope>NUCLEOTIDE SEQUENCE</scope>
    <source>
        <tissue evidence="2">Shoot tip</tissue>
    </source>
</reference>
<name>A0A9Q0W8X6_9ROSI</name>
<reference evidence="2" key="1">
    <citation type="submission" date="2022-11" db="EMBL/GenBank/DDBJ databases">
        <authorList>
            <person name="Hyden B.L."/>
            <person name="Feng K."/>
            <person name="Yates T."/>
            <person name="Jawdy S."/>
            <person name="Smart L.B."/>
            <person name="Muchero W."/>
        </authorList>
    </citation>
    <scope>NUCLEOTIDE SEQUENCE</scope>
    <source>
        <tissue evidence="2">Shoot tip</tissue>
    </source>
</reference>
<keyword evidence="1" id="KW-1133">Transmembrane helix</keyword>
<dbReference type="Proteomes" id="UP001151752">
    <property type="component" value="Chromosome 19"/>
</dbReference>
<accession>A0A9Q0W8X6</accession>
<protein>
    <submittedName>
        <fullName evidence="2">Uncharacterized protein</fullName>
    </submittedName>
</protein>
<feature type="transmembrane region" description="Helical" evidence="1">
    <location>
        <begin position="12"/>
        <end position="34"/>
    </location>
</feature>
<keyword evidence="3" id="KW-1185">Reference proteome</keyword>
<evidence type="ECO:0000313" key="2">
    <source>
        <dbReference type="EMBL" id="KAJ6762186.1"/>
    </source>
</evidence>
<proteinExistence type="predicted"/>
<keyword evidence="1" id="KW-0472">Membrane</keyword>
<sequence>MMLLFNAAQVQISWLPVGAVSLCLKTQALIYYIMIWTP</sequence>
<evidence type="ECO:0000256" key="1">
    <source>
        <dbReference type="SAM" id="Phobius"/>
    </source>
</evidence>
<evidence type="ECO:0000313" key="3">
    <source>
        <dbReference type="Proteomes" id="UP001151752"/>
    </source>
</evidence>
<dbReference type="EMBL" id="JAPFFM010000005">
    <property type="protein sequence ID" value="KAJ6762186.1"/>
    <property type="molecule type" value="Genomic_DNA"/>
</dbReference>
<organism evidence="2 3">
    <name type="scientific">Salix koriyanagi</name>
    <dbReference type="NCBI Taxonomy" id="2511006"/>
    <lineage>
        <taxon>Eukaryota</taxon>
        <taxon>Viridiplantae</taxon>
        <taxon>Streptophyta</taxon>
        <taxon>Embryophyta</taxon>
        <taxon>Tracheophyta</taxon>
        <taxon>Spermatophyta</taxon>
        <taxon>Magnoliopsida</taxon>
        <taxon>eudicotyledons</taxon>
        <taxon>Gunneridae</taxon>
        <taxon>Pentapetalae</taxon>
        <taxon>rosids</taxon>
        <taxon>fabids</taxon>
        <taxon>Malpighiales</taxon>
        <taxon>Salicaceae</taxon>
        <taxon>Saliceae</taxon>
        <taxon>Salix</taxon>
    </lineage>
</organism>
<dbReference type="AlphaFoldDB" id="A0A9Q0W8X6"/>
<keyword evidence="1" id="KW-0812">Transmembrane</keyword>
<comment type="caution">
    <text evidence="2">The sequence shown here is derived from an EMBL/GenBank/DDBJ whole genome shotgun (WGS) entry which is preliminary data.</text>
</comment>
<gene>
    <name evidence="2" type="ORF">OIU74_024802</name>
</gene>